<reference evidence="3" key="1">
    <citation type="journal article" date="2019" name="Int. J. Syst. Evol. Microbiol.">
        <title>The Global Catalogue of Microorganisms (GCM) 10K type strain sequencing project: providing services to taxonomists for standard genome sequencing and annotation.</title>
        <authorList>
            <consortium name="The Broad Institute Genomics Platform"/>
            <consortium name="The Broad Institute Genome Sequencing Center for Infectious Disease"/>
            <person name="Wu L."/>
            <person name="Ma J."/>
        </authorList>
    </citation>
    <scope>NUCLEOTIDE SEQUENCE [LARGE SCALE GENOMIC DNA]</scope>
    <source>
        <strain evidence="3">JCM 17695</strain>
    </source>
</reference>
<proteinExistence type="predicted"/>
<dbReference type="Proteomes" id="UP001596512">
    <property type="component" value="Unassembled WGS sequence"/>
</dbReference>
<name>A0ABW2TT41_9PSEU</name>
<feature type="compositionally biased region" description="Low complexity" evidence="1">
    <location>
        <begin position="282"/>
        <end position="293"/>
    </location>
</feature>
<keyword evidence="3" id="KW-1185">Reference proteome</keyword>
<evidence type="ECO:0000256" key="1">
    <source>
        <dbReference type="SAM" id="MobiDB-lite"/>
    </source>
</evidence>
<evidence type="ECO:0000313" key="3">
    <source>
        <dbReference type="Proteomes" id="UP001596512"/>
    </source>
</evidence>
<evidence type="ECO:0000313" key="2">
    <source>
        <dbReference type="EMBL" id="MFC7616165.1"/>
    </source>
</evidence>
<feature type="region of interest" description="Disordered" evidence="1">
    <location>
        <begin position="282"/>
        <end position="302"/>
    </location>
</feature>
<accession>A0ABW2TT41</accession>
<dbReference type="EMBL" id="JBHTEY010000004">
    <property type="protein sequence ID" value="MFC7616165.1"/>
    <property type="molecule type" value="Genomic_DNA"/>
</dbReference>
<organism evidence="2 3">
    <name type="scientific">Actinokineospora soli</name>
    <dbReference type="NCBI Taxonomy" id="1048753"/>
    <lineage>
        <taxon>Bacteria</taxon>
        <taxon>Bacillati</taxon>
        <taxon>Actinomycetota</taxon>
        <taxon>Actinomycetes</taxon>
        <taxon>Pseudonocardiales</taxon>
        <taxon>Pseudonocardiaceae</taxon>
        <taxon>Actinokineospora</taxon>
    </lineage>
</organism>
<evidence type="ECO:0008006" key="4">
    <source>
        <dbReference type="Google" id="ProtNLM"/>
    </source>
</evidence>
<comment type="caution">
    <text evidence="2">The sequence shown here is derived from an EMBL/GenBank/DDBJ whole genome shotgun (WGS) entry which is preliminary data.</text>
</comment>
<sequence>MPDRARLLAGAAGAALLVAAVLVLREPAEPEPGPPPPPDRVTRYVADSVVVPEPGDPPAPPSDVRASPGPRVSWRGSAPGYEVRWPGGHRLVTGPEVQLDGVAPGTPVTVRSVDAYGRWSAPVEVLAPGPRPTSGLTGLHDDFADDSSVRADAPGSLWHLSGYRGCVDIGARSPGRVGLVVDLTCGSDVAVLRSRVPLRLIGGRGRAAVLTDAAGPGGRLTLDLVPGPADRVGAEPAGCGRCWTTSGRRCSRVAIPPISPRAGRACCTWSRSRSRRRGCRCGSTASSSRRPGTCRGGGRRTC</sequence>
<protein>
    <recommendedName>
        <fullName evidence="4">Fibronectin type-III domain-containing protein</fullName>
    </recommendedName>
</protein>
<feature type="region of interest" description="Disordered" evidence="1">
    <location>
        <begin position="48"/>
        <end position="75"/>
    </location>
</feature>
<gene>
    <name evidence="2" type="ORF">ACFQV2_24535</name>
</gene>